<evidence type="ECO:0008006" key="3">
    <source>
        <dbReference type="Google" id="ProtNLM"/>
    </source>
</evidence>
<dbReference type="EMBL" id="VIRV01000007">
    <property type="protein sequence ID" value="MBY0758757.1"/>
    <property type="molecule type" value="Genomic_DNA"/>
</dbReference>
<keyword evidence="2" id="KW-1185">Reference proteome</keyword>
<gene>
    <name evidence="1" type="ORF">FLB61_06615</name>
</gene>
<protein>
    <recommendedName>
        <fullName evidence="3">N-acetylmuramoyl-L-alanine amidase</fullName>
    </recommendedName>
</protein>
<accession>A0ABS7L706</accession>
<comment type="caution">
    <text evidence="1">The sequence shown here is derived from an EMBL/GenBank/DDBJ whole genome shotgun (WGS) entry which is preliminary data.</text>
</comment>
<sequence>MKEKMKWIVLLFMMAMVLWGIQKAESVVTEGKSRMQKADVVIDAGHGGSIVRGRYRKGNKMYKKVIEKRTSIKPEEADIS</sequence>
<dbReference type="RefSeq" id="WP_221919718.1">
    <property type="nucleotide sequence ID" value="NZ_CP173660.1"/>
</dbReference>
<evidence type="ECO:0000313" key="2">
    <source>
        <dbReference type="Proteomes" id="UP000779049"/>
    </source>
</evidence>
<organism evidence="1 2">
    <name type="scientific">Sellimonas caecigallum</name>
    <dbReference type="NCBI Taxonomy" id="2592333"/>
    <lineage>
        <taxon>Bacteria</taxon>
        <taxon>Bacillati</taxon>
        <taxon>Bacillota</taxon>
        <taxon>Clostridia</taxon>
        <taxon>Lachnospirales</taxon>
        <taxon>Lachnospiraceae</taxon>
        <taxon>Sellimonas</taxon>
    </lineage>
</organism>
<proteinExistence type="predicted"/>
<name>A0ABS7L706_9FIRM</name>
<dbReference type="Proteomes" id="UP000779049">
    <property type="component" value="Unassembled WGS sequence"/>
</dbReference>
<evidence type="ECO:0000313" key="1">
    <source>
        <dbReference type="EMBL" id="MBY0758757.1"/>
    </source>
</evidence>
<reference evidence="1 2" key="1">
    <citation type="journal article" date="2020" name="New Microbes New Infect">
        <title>Sellimonas caecigallum sp. nov., description and genome sequence of a new member of the Sellimonas genus isolated from the cecum of feral chicken.</title>
        <authorList>
            <person name="Wongkuna S."/>
            <person name="Ghimire S."/>
            <person name="Antony L."/>
            <person name="Chankhamhaengdecha S."/>
            <person name="Janvilisri T."/>
            <person name="Scaria J."/>
        </authorList>
    </citation>
    <scope>NUCLEOTIDE SEQUENCE [LARGE SCALE GENOMIC DNA]</scope>
    <source>
        <strain evidence="1 2">SW451</strain>
    </source>
</reference>